<dbReference type="EC" id="2.4.-.-" evidence="2"/>
<dbReference type="PANTHER" id="PTHR43179">
    <property type="entry name" value="RHAMNOSYLTRANSFERASE WBBL"/>
    <property type="match status" value="1"/>
</dbReference>
<dbReference type="Gene3D" id="3.90.550.10">
    <property type="entry name" value="Spore Coat Polysaccharide Biosynthesis Protein SpsA, Chain A"/>
    <property type="match status" value="1"/>
</dbReference>
<gene>
    <name evidence="2" type="ORF">ACFQE0_12370</name>
</gene>
<sequence>MTFVADAMAPSRRPLLRVRRSDGDAQVLVLPGPALGLAHWIGLIPADAVDILISTSPGTRLIRVGRRSEAGVLLECAWRRPGNAAAVLLARVRGQGRRVRDILRGGVAVTRRTRFAAWAAERRVAFTGKAPHLPIRCIILSDEPSADAQAQTQASLVAQTYPLATVEVMSGASIGSPAELLGDAAGLCLLRAGDVLDPDALAILAASLGTADLAYADEIHPDGLPRLKPDWSPDLALATGYVGRVALFSRTLVERLPPAPLGPIAEAAEAFGILAAHACRRAVHCPRPLATVSHKSTHPLGRCLAALGSSVQAVERGGVTDLQWPLPDPAPLASVIIPSRDRIDLISVACRGVLEATDYPAIELVVVDNGSADPAVLAFYEELQRDHRVRIVPYPHPFNFAAMVNAGVQAASGQVVVLLNNDIGVRDSGWLREMVRQAIRPDVGAVGAKLLFGDGKLQHAGVVVGLAGRAGHLLRRRPADTPGHLGQLRVAHEVSAVTAACLAVSREKYQAVGGFDAESFPVDFNDVDFCLRLGARGYKTIWTPAAELFHFESVSRGPSVGAKRERFEREAARFTERWLEVIRHDPFYHPALSLTTFGEDLE</sequence>
<dbReference type="InterPro" id="IPR001173">
    <property type="entry name" value="Glyco_trans_2-like"/>
</dbReference>
<keyword evidence="2" id="KW-0808">Transferase</keyword>
<dbReference type="EMBL" id="JBHSWN010000001">
    <property type="protein sequence ID" value="MFC6790342.1"/>
    <property type="molecule type" value="Genomic_DNA"/>
</dbReference>
<proteinExistence type="predicted"/>
<dbReference type="Proteomes" id="UP001596292">
    <property type="component" value="Unassembled WGS sequence"/>
</dbReference>
<dbReference type="PANTHER" id="PTHR43179:SF7">
    <property type="entry name" value="RHAMNOSYLTRANSFERASE WBBL"/>
    <property type="match status" value="1"/>
</dbReference>
<evidence type="ECO:0000313" key="3">
    <source>
        <dbReference type="Proteomes" id="UP001596292"/>
    </source>
</evidence>
<feature type="domain" description="Glycosyltransferase 2-like" evidence="1">
    <location>
        <begin position="334"/>
        <end position="451"/>
    </location>
</feature>
<organism evidence="2 3">
    <name type="scientific">Methylobacterium komagatae</name>
    <dbReference type="NCBI Taxonomy" id="374425"/>
    <lineage>
        <taxon>Bacteria</taxon>
        <taxon>Pseudomonadati</taxon>
        <taxon>Pseudomonadota</taxon>
        <taxon>Alphaproteobacteria</taxon>
        <taxon>Hyphomicrobiales</taxon>
        <taxon>Methylobacteriaceae</taxon>
        <taxon>Methylobacterium</taxon>
    </lineage>
</organism>
<keyword evidence="3" id="KW-1185">Reference proteome</keyword>
<dbReference type="InterPro" id="IPR029044">
    <property type="entry name" value="Nucleotide-diphossugar_trans"/>
</dbReference>
<reference evidence="3" key="1">
    <citation type="journal article" date="2019" name="Int. J. Syst. Evol. Microbiol.">
        <title>The Global Catalogue of Microorganisms (GCM) 10K type strain sequencing project: providing services to taxonomists for standard genome sequencing and annotation.</title>
        <authorList>
            <consortium name="The Broad Institute Genomics Platform"/>
            <consortium name="The Broad Institute Genome Sequencing Center for Infectious Disease"/>
            <person name="Wu L."/>
            <person name="Ma J."/>
        </authorList>
    </citation>
    <scope>NUCLEOTIDE SEQUENCE [LARGE SCALE GENOMIC DNA]</scope>
    <source>
        <strain evidence="3">CCUG 48316</strain>
    </source>
</reference>
<accession>A0ABW2BIS3</accession>
<dbReference type="SUPFAM" id="SSF53448">
    <property type="entry name" value="Nucleotide-diphospho-sugar transferases"/>
    <property type="match status" value="1"/>
</dbReference>
<evidence type="ECO:0000259" key="1">
    <source>
        <dbReference type="Pfam" id="PF00535"/>
    </source>
</evidence>
<dbReference type="CDD" id="cd04186">
    <property type="entry name" value="GT_2_like_c"/>
    <property type="match status" value="1"/>
</dbReference>
<dbReference type="Pfam" id="PF00535">
    <property type="entry name" value="Glycos_transf_2"/>
    <property type="match status" value="1"/>
</dbReference>
<name>A0ABW2BIS3_9HYPH</name>
<keyword evidence="2" id="KW-0328">Glycosyltransferase</keyword>
<comment type="caution">
    <text evidence="2">The sequence shown here is derived from an EMBL/GenBank/DDBJ whole genome shotgun (WGS) entry which is preliminary data.</text>
</comment>
<dbReference type="GO" id="GO:0016757">
    <property type="term" value="F:glycosyltransferase activity"/>
    <property type="evidence" value="ECO:0007669"/>
    <property type="project" value="UniProtKB-KW"/>
</dbReference>
<dbReference type="RefSeq" id="WP_378970023.1">
    <property type="nucleotide sequence ID" value="NZ_JBHSWN010000001.1"/>
</dbReference>
<evidence type="ECO:0000313" key="2">
    <source>
        <dbReference type="EMBL" id="MFC6790342.1"/>
    </source>
</evidence>
<protein>
    <submittedName>
        <fullName evidence="2">Glycosyltransferase</fullName>
        <ecNumber evidence="2">2.4.-.-</ecNumber>
    </submittedName>
</protein>